<name>A0A9E5JMR0_9MICO</name>
<dbReference type="Proteomes" id="UP000818266">
    <property type="component" value="Unassembled WGS sequence"/>
</dbReference>
<evidence type="ECO:0008006" key="5">
    <source>
        <dbReference type="Google" id="ProtNLM"/>
    </source>
</evidence>
<keyword evidence="2" id="KW-0472">Membrane</keyword>
<dbReference type="AlphaFoldDB" id="A0A9E5JMR0"/>
<organism evidence="3 4">
    <name type="scientific">Microcella pacifica</name>
    <dbReference type="NCBI Taxonomy" id="2591847"/>
    <lineage>
        <taxon>Bacteria</taxon>
        <taxon>Bacillati</taxon>
        <taxon>Actinomycetota</taxon>
        <taxon>Actinomycetes</taxon>
        <taxon>Micrococcales</taxon>
        <taxon>Microbacteriaceae</taxon>
        <taxon>Microcella</taxon>
    </lineage>
</organism>
<evidence type="ECO:0000256" key="2">
    <source>
        <dbReference type="SAM" id="Phobius"/>
    </source>
</evidence>
<evidence type="ECO:0000313" key="3">
    <source>
        <dbReference type="EMBL" id="NHF61736.1"/>
    </source>
</evidence>
<dbReference type="RefSeq" id="WP_152581941.1">
    <property type="nucleotide sequence ID" value="NZ_JAVJPO010000019.1"/>
</dbReference>
<keyword evidence="4" id="KW-1185">Reference proteome</keyword>
<proteinExistence type="predicted"/>
<reference evidence="3 4" key="2">
    <citation type="submission" date="2020-03" db="EMBL/GenBank/DDBJ databases">
        <title>Chryseoglobus sp. isolated from a deep-sea seamount.</title>
        <authorList>
            <person name="Zhang D.-C."/>
        </authorList>
    </citation>
    <scope>NUCLEOTIDE SEQUENCE [LARGE SCALE GENOMIC DNA]</scope>
    <source>
        <strain evidence="3 4">KN1116</strain>
    </source>
</reference>
<feature type="transmembrane region" description="Helical" evidence="2">
    <location>
        <begin position="59"/>
        <end position="81"/>
    </location>
</feature>
<gene>
    <name evidence="3" type="ORF">FK219_000520</name>
</gene>
<dbReference type="EMBL" id="VIKT02000001">
    <property type="protein sequence ID" value="NHF61736.1"/>
    <property type="molecule type" value="Genomic_DNA"/>
</dbReference>
<evidence type="ECO:0000313" key="4">
    <source>
        <dbReference type="Proteomes" id="UP000818266"/>
    </source>
</evidence>
<evidence type="ECO:0000256" key="1">
    <source>
        <dbReference type="SAM" id="MobiDB-lite"/>
    </source>
</evidence>
<sequence>MPRTPPDDDSALRWDDVDDPSWVEAQNGASQGKAEADSDEVGELEGRFSASPEPSRGSLALSLVTAVGALVYLVYSIAWIVGVSSLPLNGPTLVLEVLYQFAEFLAIIASALWFVTAVMLTAGRLGRRAGWLALGTLVLLPWPFVLGVLA</sequence>
<keyword evidence="2" id="KW-0812">Transmembrane</keyword>
<feature type="transmembrane region" description="Helical" evidence="2">
    <location>
        <begin position="101"/>
        <end position="122"/>
    </location>
</feature>
<comment type="caution">
    <text evidence="3">The sequence shown here is derived from an EMBL/GenBank/DDBJ whole genome shotgun (WGS) entry which is preliminary data.</text>
</comment>
<feature type="transmembrane region" description="Helical" evidence="2">
    <location>
        <begin position="129"/>
        <end position="149"/>
    </location>
</feature>
<keyword evidence="2" id="KW-1133">Transmembrane helix</keyword>
<protein>
    <recommendedName>
        <fullName evidence="5">DNA polymerase III subunit gamma/tau</fullName>
    </recommendedName>
</protein>
<dbReference type="OrthoDB" id="4981704at2"/>
<accession>A0A9E5JMR0</accession>
<feature type="region of interest" description="Disordered" evidence="1">
    <location>
        <begin position="1"/>
        <end position="56"/>
    </location>
</feature>
<reference evidence="3 4" key="1">
    <citation type="submission" date="2019-06" db="EMBL/GenBank/DDBJ databases">
        <authorList>
            <person name="De-Chao Zhang Q."/>
        </authorList>
    </citation>
    <scope>NUCLEOTIDE SEQUENCE [LARGE SCALE GENOMIC DNA]</scope>
    <source>
        <strain evidence="3 4">KN1116</strain>
    </source>
</reference>